<feature type="chain" id="PRO_5045228267" evidence="6">
    <location>
        <begin position="23"/>
        <end position="191"/>
    </location>
</feature>
<evidence type="ECO:0000256" key="1">
    <source>
        <dbReference type="ARBA" id="ARBA00004571"/>
    </source>
</evidence>
<evidence type="ECO:0000259" key="7">
    <source>
        <dbReference type="Pfam" id="PF13505"/>
    </source>
</evidence>
<comment type="subcellular location">
    <subcellularLocation>
        <location evidence="1">Cell outer membrane</location>
        <topology evidence="1">Multi-pass membrane protein</topology>
    </subcellularLocation>
</comment>
<dbReference type="PANTHER" id="PTHR35892:SF2">
    <property type="entry name" value="OUTER MEMBRANE PROTEIN PAGN"/>
    <property type="match status" value="1"/>
</dbReference>
<keyword evidence="2" id="KW-1134">Transmembrane beta strand</keyword>
<dbReference type="InterPro" id="IPR027385">
    <property type="entry name" value="Beta-barrel_OMP"/>
</dbReference>
<evidence type="ECO:0000256" key="3">
    <source>
        <dbReference type="ARBA" id="ARBA00022692"/>
    </source>
</evidence>
<dbReference type="InterPro" id="IPR006315">
    <property type="entry name" value="OM_autotransptr_brl_dom"/>
</dbReference>
<dbReference type="RefSeq" id="WP_019957605.1">
    <property type="nucleotide sequence ID" value="NZ_CP091512.1"/>
</dbReference>
<reference evidence="8" key="1">
    <citation type="submission" date="2021-12" db="EMBL/GenBank/DDBJ databases">
        <authorList>
            <person name="Veyrier F.J."/>
        </authorList>
    </citation>
    <scope>NUCLEOTIDE SEQUENCE</scope>
    <source>
        <strain evidence="8">SAG 1488-6</strain>
    </source>
</reference>
<evidence type="ECO:0000256" key="4">
    <source>
        <dbReference type="ARBA" id="ARBA00022729"/>
    </source>
</evidence>
<dbReference type="NCBIfam" id="TIGR01414">
    <property type="entry name" value="autotrans_barl"/>
    <property type="match status" value="1"/>
</dbReference>
<dbReference type="InterPro" id="IPR051723">
    <property type="entry name" value="Bact_OM_Invasion-Related"/>
</dbReference>
<reference evidence="8" key="2">
    <citation type="journal article" date="2022" name="Res Sq">
        <title>Evolution of multicellular longitudinally dividing oral cavity symbionts (Neisseriaceae).</title>
        <authorList>
            <person name="Nyongesa S."/>
            <person name="Weber P."/>
            <person name="Bernet E."/>
            <person name="Pullido F."/>
            <person name="Nieckarz M."/>
            <person name="Delaby M."/>
            <person name="Nieves C."/>
            <person name="Viehboeck T."/>
            <person name="Krause N."/>
            <person name="Rivera-Millot A."/>
            <person name="Nakamura A."/>
            <person name="Vischer N."/>
            <person name="VanNieuwenhze M."/>
            <person name="Brun Y."/>
            <person name="Cava F."/>
            <person name="Bulgheresi S."/>
            <person name="Veyrier F."/>
        </authorList>
    </citation>
    <scope>NUCLEOTIDE SEQUENCE</scope>
    <source>
        <strain evidence="8">SAG 1488-6</strain>
    </source>
</reference>
<accession>A0ABY4ED15</accession>
<dbReference type="EMBL" id="CP091512">
    <property type="protein sequence ID" value="UOO93269.1"/>
    <property type="molecule type" value="Genomic_DNA"/>
</dbReference>
<keyword evidence="4 6" id="KW-0732">Signal</keyword>
<evidence type="ECO:0000313" key="8">
    <source>
        <dbReference type="EMBL" id="UOO93269.1"/>
    </source>
</evidence>
<feature type="signal peptide" evidence="6">
    <location>
        <begin position="1"/>
        <end position="22"/>
    </location>
</feature>
<dbReference type="Proteomes" id="UP000832034">
    <property type="component" value="Chromosome"/>
</dbReference>
<keyword evidence="5" id="KW-0472">Membrane</keyword>
<feature type="domain" description="Outer membrane protein beta-barrel" evidence="7">
    <location>
        <begin position="12"/>
        <end position="191"/>
    </location>
</feature>
<sequence length="191" mass="20968">MRFIPTLLLTSGLGLIAMNAQAQDAQGNPNTTVSIGYSHGKISGADKLNGVTAKYNYQFDQQPWGVMTNLTYMGGKQRNNITSSNQLYENDVDIDYYSAGVGPSYRINPNVNVYGVVGVAKADTKGTQKQNRTGRIYNIDNKDTNVMYGAGVQYNPAPNWSVDVGYESSRVNDGYDKRSMNAFNVGVGYRF</sequence>
<dbReference type="SUPFAM" id="SSF56925">
    <property type="entry name" value="OMPA-like"/>
    <property type="match status" value="1"/>
</dbReference>
<dbReference type="PANTHER" id="PTHR35892">
    <property type="entry name" value="OUTER MEMBRANE PROTEIN PAGN-RELATED"/>
    <property type="match status" value="1"/>
</dbReference>
<keyword evidence="3" id="KW-0812">Transmembrane</keyword>
<organism evidence="8 9">
    <name type="scientific">Vitreoscilla stercoraria</name>
    <dbReference type="NCBI Taxonomy" id="61"/>
    <lineage>
        <taxon>Bacteria</taxon>
        <taxon>Pseudomonadati</taxon>
        <taxon>Pseudomonadota</taxon>
        <taxon>Betaproteobacteria</taxon>
        <taxon>Neisseriales</taxon>
        <taxon>Neisseriaceae</taxon>
        <taxon>Vitreoscilla</taxon>
    </lineage>
</organism>
<dbReference type="PROSITE" id="PS00695">
    <property type="entry name" value="ENT_VIR_OMP_2"/>
    <property type="match status" value="1"/>
</dbReference>
<dbReference type="Pfam" id="PF13505">
    <property type="entry name" value="OMP_b-brl"/>
    <property type="match status" value="1"/>
</dbReference>
<proteinExistence type="predicted"/>
<evidence type="ECO:0000256" key="5">
    <source>
        <dbReference type="ARBA" id="ARBA00023136"/>
    </source>
</evidence>
<dbReference type="PRINTS" id="PR00316">
    <property type="entry name" value="ENTEROVIROMP"/>
</dbReference>
<protein>
    <submittedName>
        <fullName evidence="8">Outer membrane beta-barrel protein</fullName>
    </submittedName>
</protein>
<evidence type="ECO:0000313" key="9">
    <source>
        <dbReference type="Proteomes" id="UP000832034"/>
    </source>
</evidence>
<evidence type="ECO:0000256" key="2">
    <source>
        <dbReference type="ARBA" id="ARBA00022452"/>
    </source>
</evidence>
<dbReference type="InterPro" id="IPR011250">
    <property type="entry name" value="OMP/PagP_B-barrel"/>
</dbReference>
<gene>
    <name evidence="8" type="ORF">LVJ81_04350</name>
</gene>
<dbReference type="InterPro" id="IPR000758">
    <property type="entry name" value="Enterovir_OMP"/>
</dbReference>
<dbReference type="Gene3D" id="2.40.160.20">
    <property type="match status" value="1"/>
</dbReference>
<keyword evidence="9" id="KW-1185">Reference proteome</keyword>
<evidence type="ECO:0000256" key="6">
    <source>
        <dbReference type="SAM" id="SignalP"/>
    </source>
</evidence>
<name>A0ABY4ED15_VITST</name>